<feature type="chain" id="PRO_5029491859" evidence="1">
    <location>
        <begin position="25"/>
        <end position="856"/>
    </location>
</feature>
<dbReference type="AlphaFoldDB" id="A0A7K1STB5"/>
<dbReference type="InterPro" id="IPR000601">
    <property type="entry name" value="PKD_dom"/>
</dbReference>
<protein>
    <submittedName>
        <fullName evidence="3">T9SS type B sorting domain-containing protein</fullName>
    </submittedName>
</protein>
<accession>A0A7K1STB5</accession>
<dbReference type="InterPro" id="IPR013783">
    <property type="entry name" value="Ig-like_fold"/>
</dbReference>
<dbReference type="InterPro" id="IPR022409">
    <property type="entry name" value="PKD/Chitinase_dom"/>
</dbReference>
<evidence type="ECO:0000259" key="2">
    <source>
        <dbReference type="PROSITE" id="PS50093"/>
    </source>
</evidence>
<evidence type="ECO:0000313" key="3">
    <source>
        <dbReference type="EMBL" id="MVN20535.1"/>
    </source>
</evidence>
<feature type="domain" description="PKD" evidence="2">
    <location>
        <begin position="343"/>
        <end position="414"/>
    </location>
</feature>
<dbReference type="InterPro" id="IPR026341">
    <property type="entry name" value="T9SS_type_B"/>
</dbReference>
<name>A0A7K1STB5_9SPHI</name>
<feature type="domain" description="PKD" evidence="2">
    <location>
        <begin position="714"/>
        <end position="748"/>
    </location>
</feature>
<sequence length="856" mass="90428">MKQLRILLLSVFFLGLSAALKAQAPVNDDCSGAIALTNVSNFCSDNAAYTNVNATAGGLAKSQAWPSEGNDVWFKFIATAFDVNISVTGNANGGGTLTSPLIALYTTPDCSNFTELIGSNTSTTTLGTLYKGGLTIGQTYYIRVSGANTGTFKLCINNYFPILKAGQDFGSASIICDTTAFTQTNVTGAGTNNRESAGTCLDVNSGNGPIEANSAWYKWTAANNGTLTFTITPTISDNDIDWVLYDLGTSGAASNVTAANAIRCASGSGIGCTPFYNKTGLNLTSTDLVEMPGCVAGQDGFVKYVDMIQGHVYALLINNFTSGSNGFTISFTGSGATTGTFLGPTAKLDMQVNNACTASPSFTFTNKSTNYTSLKWSFGDGASIDSAAGPGPYTVTYSTPGTKTAVLLAYNAQGCLTVDYKTFDIPAKPAIPVVLSAKNSYCLGDNLVLRAQVPSAKTTYAWQGPNGFTSTDSVVTIPITNYNQAGTYTLAITQNGCTSDQASITIPPIGKTPVLNFTITPNNLCTNQQSFTITNNSTDYTSLKWDFGTDASITSATTNGPFTITYASFGNKKITLTAVGMLGCTSVISQNVNVPQKPVVTQLNKVNGPYCIGDTLVMSTTAQANTIYSWTGPNNFTSNQTVVRIPITGPSVAGTYALTITQGQCSSDPVGTTINLSDIVPVPVAAFDVTPTIPLSASVPLTVSFKNLSTNADSYLWDFGDGTTSTAVNPQHTYTTKGNFTVKLTATNKGACSNTISLGKLILRYNVTIFIPNTFTPNGDGINDDFGVKITNLKNYRIQIFNRYGTQLYEAKDILKRWDGLYNGEPVPVGTYYYVITATTLNDDLLKEAGYVTVIR</sequence>
<dbReference type="SUPFAM" id="SSF49299">
    <property type="entry name" value="PKD domain"/>
    <property type="match status" value="3"/>
</dbReference>
<feature type="domain" description="PKD" evidence="2">
    <location>
        <begin position="530"/>
        <end position="594"/>
    </location>
</feature>
<reference evidence="3 4" key="1">
    <citation type="submission" date="2019-12" db="EMBL/GenBank/DDBJ databases">
        <title>Mucilaginibacter sp. HMF7410 genome sequencing and assembly.</title>
        <authorList>
            <person name="Kang H."/>
            <person name="Cha I."/>
            <person name="Kim H."/>
            <person name="Joh K."/>
        </authorList>
    </citation>
    <scope>NUCLEOTIDE SEQUENCE [LARGE SCALE GENOMIC DNA]</scope>
    <source>
        <strain evidence="3 4">HMF7410</strain>
    </source>
</reference>
<keyword evidence="1" id="KW-0732">Signal</keyword>
<proteinExistence type="predicted"/>
<keyword evidence="4" id="KW-1185">Reference proteome</keyword>
<dbReference type="Gene3D" id="2.60.40.10">
    <property type="entry name" value="Immunoglobulins"/>
    <property type="match status" value="5"/>
</dbReference>
<organism evidence="3 4">
    <name type="scientific">Mucilaginibacter arboris</name>
    <dbReference type="NCBI Taxonomy" id="2682090"/>
    <lineage>
        <taxon>Bacteria</taxon>
        <taxon>Pseudomonadati</taxon>
        <taxon>Bacteroidota</taxon>
        <taxon>Sphingobacteriia</taxon>
        <taxon>Sphingobacteriales</taxon>
        <taxon>Sphingobacteriaceae</taxon>
        <taxon>Mucilaginibacter</taxon>
    </lineage>
</organism>
<dbReference type="Pfam" id="PF18911">
    <property type="entry name" value="PKD_4"/>
    <property type="match status" value="1"/>
</dbReference>
<dbReference type="FunFam" id="2.60.40.10:FF:000270">
    <property type="entry name" value="Cell surface protein"/>
    <property type="match status" value="1"/>
</dbReference>
<evidence type="ECO:0000313" key="4">
    <source>
        <dbReference type="Proteomes" id="UP000462014"/>
    </source>
</evidence>
<dbReference type="NCBIfam" id="TIGR04131">
    <property type="entry name" value="Bac_Flav_CTERM"/>
    <property type="match status" value="1"/>
</dbReference>
<dbReference type="InterPro" id="IPR035986">
    <property type="entry name" value="PKD_dom_sf"/>
</dbReference>
<gene>
    <name evidence="3" type="ORF">GO621_03180</name>
</gene>
<dbReference type="RefSeq" id="WP_157564096.1">
    <property type="nucleotide sequence ID" value="NZ_WPIK01000002.1"/>
</dbReference>
<evidence type="ECO:0000256" key="1">
    <source>
        <dbReference type="SAM" id="SignalP"/>
    </source>
</evidence>
<dbReference type="PROSITE" id="PS50093">
    <property type="entry name" value="PKD"/>
    <property type="match status" value="3"/>
</dbReference>
<comment type="caution">
    <text evidence="3">The sequence shown here is derived from an EMBL/GenBank/DDBJ whole genome shotgun (WGS) entry which is preliminary data.</text>
</comment>
<dbReference type="Proteomes" id="UP000462014">
    <property type="component" value="Unassembled WGS sequence"/>
</dbReference>
<dbReference type="Pfam" id="PF13585">
    <property type="entry name" value="CHU_C"/>
    <property type="match status" value="1"/>
</dbReference>
<dbReference type="EMBL" id="WPIK01000002">
    <property type="protein sequence ID" value="MVN20535.1"/>
    <property type="molecule type" value="Genomic_DNA"/>
</dbReference>
<feature type="signal peptide" evidence="1">
    <location>
        <begin position="1"/>
        <end position="24"/>
    </location>
</feature>
<dbReference type="CDD" id="cd00146">
    <property type="entry name" value="PKD"/>
    <property type="match status" value="1"/>
</dbReference>
<dbReference type="SMART" id="SM00089">
    <property type="entry name" value="PKD"/>
    <property type="match status" value="4"/>
</dbReference>